<evidence type="ECO:0008006" key="4">
    <source>
        <dbReference type="Google" id="ProtNLM"/>
    </source>
</evidence>
<sequence>MKNYLLFLFTFISISLSAHAQSITDYHIGDEYTSTSDMIRTHVAGLEGTIFIYTNKKNIISSIGFVPSLNGHNIEKVSRQQFRNFIANLQGMYGVQFERTFENERKKQHYTAKLTDSIIAVTIDDYEDSNTAKTKMTMMINKRKEKKK</sequence>
<dbReference type="KEGG" id="fll:EI427_01350"/>
<protein>
    <recommendedName>
        <fullName evidence="4">DUF4252 domain-containing protein</fullName>
    </recommendedName>
</protein>
<dbReference type="RefSeq" id="WP_126610874.1">
    <property type="nucleotide sequence ID" value="NZ_CP034562.1"/>
</dbReference>
<dbReference type="OrthoDB" id="980938at2"/>
<name>A0A3Q9FM50_9BACT</name>
<dbReference type="Proteomes" id="UP000267268">
    <property type="component" value="Chromosome 1"/>
</dbReference>
<organism evidence="2 3">
    <name type="scientific">Flammeovirga pectinis</name>
    <dbReference type="NCBI Taxonomy" id="2494373"/>
    <lineage>
        <taxon>Bacteria</taxon>
        <taxon>Pseudomonadati</taxon>
        <taxon>Bacteroidota</taxon>
        <taxon>Cytophagia</taxon>
        <taxon>Cytophagales</taxon>
        <taxon>Flammeovirgaceae</taxon>
        <taxon>Flammeovirga</taxon>
    </lineage>
</organism>
<evidence type="ECO:0000313" key="2">
    <source>
        <dbReference type="EMBL" id="AZQ60905.1"/>
    </source>
</evidence>
<proteinExistence type="predicted"/>
<gene>
    <name evidence="2" type="ORF">EI427_01350</name>
</gene>
<dbReference type="EMBL" id="CP034562">
    <property type="protein sequence ID" value="AZQ60905.1"/>
    <property type="molecule type" value="Genomic_DNA"/>
</dbReference>
<evidence type="ECO:0000313" key="3">
    <source>
        <dbReference type="Proteomes" id="UP000267268"/>
    </source>
</evidence>
<evidence type="ECO:0000256" key="1">
    <source>
        <dbReference type="SAM" id="SignalP"/>
    </source>
</evidence>
<keyword evidence="1" id="KW-0732">Signal</keyword>
<feature type="signal peptide" evidence="1">
    <location>
        <begin position="1"/>
        <end position="20"/>
    </location>
</feature>
<keyword evidence="3" id="KW-1185">Reference proteome</keyword>
<dbReference type="AlphaFoldDB" id="A0A3Q9FM50"/>
<feature type="chain" id="PRO_5018755844" description="DUF4252 domain-containing protein" evidence="1">
    <location>
        <begin position="21"/>
        <end position="148"/>
    </location>
</feature>
<accession>A0A3Q9FM50</accession>
<reference evidence="2 3" key="1">
    <citation type="submission" date="2018-12" db="EMBL/GenBank/DDBJ databases">
        <title>Flammeovirga pectinis sp. nov., isolated from the gut of the Korean scallop, Patinopecten yessoensis.</title>
        <authorList>
            <person name="Bae J.-W."/>
            <person name="Jeong Y.-S."/>
            <person name="Kang W."/>
        </authorList>
    </citation>
    <scope>NUCLEOTIDE SEQUENCE [LARGE SCALE GENOMIC DNA]</scope>
    <source>
        <strain evidence="2 3">L12M1</strain>
    </source>
</reference>